<keyword evidence="3" id="KW-1133">Transmembrane helix</keyword>
<dbReference type="EMBL" id="JAVXUP010000017">
    <property type="protein sequence ID" value="KAK3042684.1"/>
    <property type="molecule type" value="Genomic_DNA"/>
</dbReference>
<evidence type="ECO:0008006" key="7">
    <source>
        <dbReference type="Google" id="ProtNLM"/>
    </source>
</evidence>
<dbReference type="AlphaFoldDB" id="A0AA88XAH0"/>
<reference evidence="5" key="1">
    <citation type="submission" date="2022-12" db="EMBL/GenBank/DDBJ databases">
        <title>Draft genome assemblies for two species of Escallonia (Escalloniales).</title>
        <authorList>
            <person name="Chanderbali A."/>
            <person name="Dervinis C."/>
            <person name="Anghel I."/>
            <person name="Soltis D."/>
            <person name="Soltis P."/>
            <person name="Zapata F."/>
        </authorList>
    </citation>
    <scope>NUCLEOTIDE SEQUENCE</scope>
    <source>
        <strain evidence="5">UCBG64.0493</strain>
        <tissue evidence="5">Leaf</tissue>
    </source>
</reference>
<name>A0AA88XAH0_9ASTE</name>
<dbReference type="InterPro" id="IPR050835">
    <property type="entry name" value="ABC_transporter_sub-D"/>
</dbReference>
<dbReference type="InterPro" id="IPR027417">
    <property type="entry name" value="P-loop_NTPase"/>
</dbReference>
<evidence type="ECO:0000256" key="4">
    <source>
        <dbReference type="ARBA" id="ARBA00023136"/>
    </source>
</evidence>
<gene>
    <name evidence="5" type="ORF">RJ639_000936</name>
</gene>
<evidence type="ECO:0000313" key="5">
    <source>
        <dbReference type="EMBL" id="KAK3042684.1"/>
    </source>
</evidence>
<evidence type="ECO:0000256" key="1">
    <source>
        <dbReference type="ARBA" id="ARBA00022448"/>
    </source>
</evidence>
<keyword evidence="1" id="KW-0813">Transport</keyword>
<evidence type="ECO:0000256" key="2">
    <source>
        <dbReference type="ARBA" id="ARBA00022692"/>
    </source>
</evidence>
<comment type="caution">
    <text evidence="5">The sequence shown here is derived from an EMBL/GenBank/DDBJ whole genome shotgun (WGS) entry which is preliminary data.</text>
</comment>
<dbReference type="Proteomes" id="UP001188597">
    <property type="component" value="Unassembled WGS sequence"/>
</dbReference>
<evidence type="ECO:0000256" key="3">
    <source>
        <dbReference type="ARBA" id="ARBA00022989"/>
    </source>
</evidence>
<dbReference type="Gene3D" id="3.40.50.300">
    <property type="entry name" value="P-loop containing nucleotide triphosphate hydrolases"/>
    <property type="match status" value="1"/>
</dbReference>
<organism evidence="5 6">
    <name type="scientific">Escallonia herrerae</name>
    <dbReference type="NCBI Taxonomy" id="1293975"/>
    <lineage>
        <taxon>Eukaryota</taxon>
        <taxon>Viridiplantae</taxon>
        <taxon>Streptophyta</taxon>
        <taxon>Embryophyta</taxon>
        <taxon>Tracheophyta</taxon>
        <taxon>Spermatophyta</taxon>
        <taxon>Magnoliopsida</taxon>
        <taxon>eudicotyledons</taxon>
        <taxon>Gunneridae</taxon>
        <taxon>Pentapetalae</taxon>
        <taxon>asterids</taxon>
        <taxon>campanulids</taxon>
        <taxon>Escalloniales</taxon>
        <taxon>Escalloniaceae</taxon>
        <taxon>Escallonia</taxon>
    </lineage>
</organism>
<sequence>MPFLSGVPVSGYASVKRQKPTTDDLIQVLEDVCLGYQRLAFARLLLSEPYLVLLDESTSTLDEANEANLYRQIEAAGITYINVGHRRTLYGHHNKILRISTISNDSTKCNWCIESTNPGVKLDLSKQLVQLIKERCMLLST</sequence>
<dbReference type="SUPFAM" id="SSF52540">
    <property type="entry name" value="P-loop containing nucleoside triphosphate hydrolases"/>
    <property type="match status" value="1"/>
</dbReference>
<protein>
    <recommendedName>
        <fullName evidence="7">ABC transporter domain-containing protein</fullName>
    </recommendedName>
</protein>
<dbReference type="PANTHER" id="PTHR11384:SF59">
    <property type="entry name" value="LYSOSOMAL COBALAMIN TRANSPORTER ABCD4"/>
    <property type="match status" value="1"/>
</dbReference>
<keyword evidence="4" id="KW-0472">Membrane</keyword>
<keyword evidence="2" id="KW-0812">Transmembrane</keyword>
<dbReference type="PANTHER" id="PTHR11384">
    <property type="entry name" value="ATP-BINDING CASSETTE, SUB-FAMILY D MEMBER"/>
    <property type="match status" value="1"/>
</dbReference>
<proteinExistence type="predicted"/>
<accession>A0AA88XAH0</accession>
<keyword evidence="6" id="KW-1185">Reference proteome</keyword>
<evidence type="ECO:0000313" key="6">
    <source>
        <dbReference type="Proteomes" id="UP001188597"/>
    </source>
</evidence>